<sequence length="423" mass="47902">MPILSNRTFRITIGFAASLLVCLASHYLYNHLKTQPIAQQNLTKQNLSSIHNNFLVSQPFSKQDKQNTPSKKEPTIAPTPYQVIDELQKDKFKVSGDRVFTQGKLPTVKVDFNQADLLATLSNTRKYFEDYAVEDPNIQRTGLLGTQGVTVQDALKTLDFMIAVLQEDISKKRVTRLQDPNFINTHFRVIKWSAYNPENTSQRRLRLTKYAVFTHPGSRKKTRTFNTAIYSLKDNLVTDNFYTKYTKQDVLSGIYEPGGKEFGKVEPLAYLTREGLEEALMEGTILIKFTDGSEALFNVDRNNGIPYIRGTVARSQKRYWYFRKVDAIKGYGYKIDAKISISPGVTFAGDILNIGLGKVIALEYLQGGRKHLKLGIIADTGGAFLPNLHQLDFLAGIFQGRTDFDRNIKQLPEYATAYVLVKK</sequence>
<evidence type="ECO:0008006" key="3">
    <source>
        <dbReference type="Google" id="ProtNLM"/>
    </source>
</evidence>
<proteinExistence type="predicted"/>
<keyword evidence="2" id="KW-1185">Reference proteome</keyword>
<dbReference type="EMBL" id="ANNX02000024">
    <property type="protein sequence ID" value="KYC41135.1"/>
    <property type="molecule type" value="Genomic_DNA"/>
</dbReference>
<protein>
    <recommendedName>
        <fullName evidence="3">POLO box domain-containing protein</fullName>
    </recommendedName>
</protein>
<dbReference type="Proteomes" id="UP000076925">
    <property type="component" value="Unassembled WGS sequence"/>
</dbReference>
<evidence type="ECO:0000313" key="1">
    <source>
        <dbReference type="EMBL" id="KYC41135.1"/>
    </source>
</evidence>
<evidence type="ECO:0000313" key="2">
    <source>
        <dbReference type="Proteomes" id="UP000076925"/>
    </source>
</evidence>
<name>A0A139X903_9CYAN</name>
<dbReference type="AlphaFoldDB" id="A0A139X903"/>
<dbReference type="OrthoDB" id="6221043at2"/>
<gene>
    <name evidence="1" type="ORF">WA1_22870</name>
</gene>
<dbReference type="InterPro" id="IPR036908">
    <property type="entry name" value="RlpA-like_sf"/>
</dbReference>
<dbReference type="STRING" id="128403.WA1_22870"/>
<comment type="caution">
    <text evidence="1">The sequence shown here is derived from an EMBL/GenBank/DDBJ whole genome shotgun (WGS) entry which is preliminary data.</text>
</comment>
<organism evidence="1 2">
    <name type="scientific">Scytonema hofmannii PCC 7110</name>
    <dbReference type="NCBI Taxonomy" id="128403"/>
    <lineage>
        <taxon>Bacteria</taxon>
        <taxon>Bacillati</taxon>
        <taxon>Cyanobacteriota</taxon>
        <taxon>Cyanophyceae</taxon>
        <taxon>Nostocales</taxon>
        <taxon>Scytonemataceae</taxon>
        <taxon>Scytonema</taxon>
    </lineage>
</organism>
<accession>A0A139X903</accession>
<reference evidence="1 2" key="1">
    <citation type="journal article" date="2013" name="Genome Biol. Evol.">
        <title>Genomes of Stigonematalean cyanobacteria (subsection V) and the evolution of oxygenic photosynthesis from prokaryotes to plastids.</title>
        <authorList>
            <person name="Dagan T."/>
            <person name="Roettger M."/>
            <person name="Stucken K."/>
            <person name="Landan G."/>
            <person name="Koch R."/>
            <person name="Major P."/>
            <person name="Gould S.B."/>
            <person name="Goremykin V.V."/>
            <person name="Rippka R."/>
            <person name="Tandeau de Marsac N."/>
            <person name="Gugger M."/>
            <person name="Lockhart P.J."/>
            <person name="Allen J.F."/>
            <person name="Brune I."/>
            <person name="Maus I."/>
            <person name="Puhler A."/>
            <person name="Martin W.F."/>
        </authorList>
    </citation>
    <scope>NUCLEOTIDE SEQUENCE [LARGE SCALE GENOMIC DNA]</scope>
    <source>
        <strain evidence="1 2">PCC 7110</strain>
    </source>
</reference>
<dbReference type="RefSeq" id="WP_017744369.1">
    <property type="nucleotide sequence ID" value="NZ_KQ976354.1"/>
</dbReference>
<dbReference type="SUPFAM" id="SSF50685">
    <property type="entry name" value="Barwin-like endoglucanases"/>
    <property type="match status" value="1"/>
</dbReference>